<evidence type="ECO:0000313" key="3">
    <source>
        <dbReference type="EMBL" id="RVT88899.1"/>
    </source>
</evidence>
<dbReference type="Gene3D" id="3.20.20.80">
    <property type="entry name" value="Glycosidases"/>
    <property type="match status" value="1"/>
</dbReference>
<dbReference type="AlphaFoldDB" id="A0A437LU11"/>
<dbReference type="InterPro" id="IPR017853">
    <property type="entry name" value="GH"/>
</dbReference>
<dbReference type="InterPro" id="IPR003790">
    <property type="entry name" value="GHL10"/>
</dbReference>
<dbReference type="PROSITE" id="PS51318">
    <property type="entry name" value="TAT"/>
    <property type="match status" value="1"/>
</dbReference>
<gene>
    <name evidence="3" type="ORF">EOD73_00705</name>
</gene>
<evidence type="ECO:0000256" key="1">
    <source>
        <dbReference type="ARBA" id="ARBA00022729"/>
    </source>
</evidence>
<sequence length="496" mass="54961">MMPPMSRRRWLGAAGALGLSACTTLPQPAGPVALEAPAIPREFRAAWVATVANIDWPSRKGLSTAEQQAEVRATVALAASLGLNALILQVRTSADALYPSALEPWSEYLTGTQGQAPDPAYDPLALWIAEAHARGLELHAWFNPYRARQSAAQSPLHASHLSQSRPAWVKTYGKQLWIDPGEPEAAAHTLAVMRDVLSRYALDGLHIDDYFYPYPEKDAAGNEVDFPDEPSWQRFGLATGLNRADWRRQNVDRLVEAMFRLTREVRPGTQLGISPFGLMRPDARPPGIAGFSQFDKLYADVERWLREGWLDYLVPQLYWPRAQAAQAFGPLLQGWLALNPQGRHVWPGLFTSRINAEPTSWQPEEIVGQIDLTRQLHPASGHVHFSMAALTQNRRGIADLLRFSYPAPALPPATPWLPAPAAPALRLAWVDRQHAALLADDGSPPQRVWRWWRVQGQWRGELAGPGLFAWPADADALVASAIGRNGLEGPRQGWLR</sequence>
<evidence type="ECO:0000259" key="2">
    <source>
        <dbReference type="Pfam" id="PF02638"/>
    </source>
</evidence>
<keyword evidence="4" id="KW-1185">Reference proteome</keyword>
<accession>A0A437LU11</accession>
<reference evidence="3 4" key="1">
    <citation type="submission" date="2019-01" db="EMBL/GenBank/DDBJ databases">
        <authorList>
            <person name="Chen W.-M."/>
        </authorList>
    </citation>
    <scope>NUCLEOTIDE SEQUENCE [LARGE SCALE GENOMIC DNA]</scope>
    <source>
        <strain evidence="3 4">CCP-18</strain>
    </source>
</reference>
<name>A0A437LU11_9BURK</name>
<dbReference type="InterPro" id="IPR006311">
    <property type="entry name" value="TAT_signal"/>
</dbReference>
<organism evidence="3 4">
    <name type="scientific">Inhella crocodyli</name>
    <dbReference type="NCBI Taxonomy" id="2499851"/>
    <lineage>
        <taxon>Bacteria</taxon>
        <taxon>Pseudomonadati</taxon>
        <taxon>Pseudomonadota</taxon>
        <taxon>Betaproteobacteria</taxon>
        <taxon>Burkholderiales</taxon>
        <taxon>Sphaerotilaceae</taxon>
        <taxon>Inhella</taxon>
    </lineage>
</organism>
<protein>
    <recommendedName>
        <fullName evidence="2">Glycosyl hydrolase-like 10 domain-containing protein</fullName>
    </recommendedName>
</protein>
<dbReference type="PANTHER" id="PTHR43405:SF1">
    <property type="entry name" value="GLYCOSYL HYDROLASE DIGH"/>
    <property type="match status" value="1"/>
</dbReference>
<evidence type="ECO:0000313" key="4">
    <source>
        <dbReference type="Proteomes" id="UP000288587"/>
    </source>
</evidence>
<dbReference type="PROSITE" id="PS51257">
    <property type="entry name" value="PROKAR_LIPOPROTEIN"/>
    <property type="match status" value="1"/>
</dbReference>
<dbReference type="OrthoDB" id="9773203at2"/>
<dbReference type="EMBL" id="SACM01000001">
    <property type="protein sequence ID" value="RVT88899.1"/>
    <property type="molecule type" value="Genomic_DNA"/>
</dbReference>
<dbReference type="Proteomes" id="UP000288587">
    <property type="component" value="Unassembled WGS sequence"/>
</dbReference>
<dbReference type="PANTHER" id="PTHR43405">
    <property type="entry name" value="GLYCOSYL HYDROLASE DIGH"/>
    <property type="match status" value="1"/>
</dbReference>
<dbReference type="InterPro" id="IPR052177">
    <property type="entry name" value="Divisome_Glycosyl_Hydrolase"/>
</dbReference>
<keyword evidence="1" id="KW-0732">Signal</keyword>
<proteinExistence type="predicted"/>
<dbReference type="SUPFAM" id="SSF51445">
    <property type="entry name" value="(Trans)glycosidases"/>
    <property type="match status" value="1"/>
</dbReference>
<dbReference type="Pfam" id="PF02638">
    <property type="entry name" value="GHL10"/>
    <property type="match status" value="1"/>
</dbReference>
<comment type="caution">
    <text evidence="3">The sequence shown here is derived from an EMBL/GenBank/DDBJ whole genome shotgun (WGS) entry which is preliminary data.</text>
</comment>
<feature type="domain" description="Glycosyl hydrolase-like 10" evidence="2">
    <location>
        <begin position="42"/>
        <end position="355"/>
    </location>
</feature>